<reference evidence="2" key="1">
    <citation type="journal article" date="2019" name="Int. J. Syst. Evol. Microbiol.">
        <title>The Global Catalogue of Microorganisms (GCM) 10K type strain sequencing project: providing services to taxonomists for standard genome sequencing and annotation.</title>
        <authorList>
            <consortium name="The Broad Institute Genomics Platform"/>
            <consortium name="The Broad Institute Genome Sequencing Center for Infectious Disease"/>
            <person name="Wu L."/>
            <person name="Ma J."/>
        </authorList>
    </citation>
    <scope>NUCLEOTIDE SEQUENCE [LARGE SCALE GENOMIC DNA]</scope>
    <source>
        <strain evidence="2">CGMCC 1.8957</strain>
    </source>
</reference>
<gene>
    <name evidence="1" type="ORF">GCM10008023_21750</name>
</gene>
<protein>
    <submittedName>
        <fullName evidence="1">Uncharacterized protein</fullName>
    </submittedName>
</protein>
<sequence>MSVVLMLILQSAGAALPIDFDLAHLPARDRLAILQRCAAASTSAAIVVCASRHDRTPMAAEGWANPDDEPDDARVTRGTGMAALTPVGACGMFAGQRDCNKSEMRHFGYGRGRDPVTFVGKLATKLLGHD</sequence>
<name>A0ABQ3LT04_9SPHN</name>
<proteinExistence type="predicted"/>
<dbReference type="EMBL" id="BNAQ01000003">
    <property type="protein sequence ID" value="GHH17326.1"/>
    <property type="molecule type" value="Genomic_DNA"/>
</dbReference>
<comment type="caution">
    <text evidence="1">The sequence shown here is derived from an EMBL/GenBank/DDBJ whole genome shotgun (WGS) entry which is preliminary data.</text>
</comment>
<accession>A0ABQ3LT04</accession>
<organism evidence="1 2">
    <name type="scientific">Sphingomonas glacialis</name>
    <dbReference type="NCBI Taxonomy" id="658225"/>
    <lineage>
        <taxon>Bacteria</taxon>
        <taxon>Pseudomonadati</taxon>
        <taxon>Pseudomonadota</taxon>
        <taxon>Alphaproteobacteria</taxon>
        <taxon>Sphingomonadales</taxon>
        <taxon>Sphingomonadaceae</taxon>
        <taxon>Sphingomonas</taxon>
    </lineage>
</organism>
<dbReference type="Proteomes" id="UP000652430">
    <property type="component" value="Unassembled WGS sequence"/>
</dbReference>
<evidence type="ECO:0000313" key="1">
    <source>
        <dbReference type="EMBL" id="GHH17326.1"/>
    </source>
</evidence>
<dbReference type="RefSeq" id="WP_189676294.1">
    <property type="nucleotide sequence ID" value="NZ_BNAQ01000003.1"/>
</dbReference>
<evidence type="ECO:0000313" key="2">
    <source>
        <dbReference type="Proteomes" id="UP000652430"/>
    </source>
</evidence>
<keyword evidence="2" id="KW-1185">Reference proteome</keyword>